<dbReference type="InterPro" id="IPR051203">
    <property type="entry name" value="Polysaccharide_Synthase-Rel"/>
</dbReference>
<organism evidence="2">
    <name type="scientific">marine metagenome</name>
    <dbReference type="NCBI Taxonomy" id="408172"/>
    <lineage>
        <taxon>unclassified sequences</taxon>
        <taxon>metagenomes</taxon>
        <taxon>ecological metagenomes</taxon>
    </lineage>
</organism>
<evidence type="ECO:0000256" key="1">
    <source>
        <dbReference type="SAM" id="Phobius"/>
    </source>
</evidence>
<dbReference type="EMBL" id="UINC01184825">
    <property type="protein sequence ID" value="SVD96225.1"/>
    <property type="molecule type" value="Genomic_DNA"/>
</dbReference>
<feature type="non-terminal residue" evidence="2">
    <location>
        <position position="181"/>
    </location>
</feature>
<reference evidence="2" key="1">
    <citation type="submission" date="2018-05" db="EMBL/GenBank/DDBJ databases">
        <authorList>
            <person name="Lanie J.A."/>
            <person name="Ng W.-L."/>
            <person name="Kazmierczak K.M."/>
            <person name="Andrzejewski T.M."/>
            <person name="Davidsen T.M."/>
            <person name="Wayne K.J."/>
            <person name="Tettelin H."/>
            <person name="Glass J.I."/>
            <person name="Rusch D."/>
            <person name="Podicherti R."/>
            <person name="Tsui H.-C.T."/>
            <person name="Winkler M.E."/>
        </authorList>
    </citation>
    <scope>NUCLEOTIDE SEQUENCE</scope>
</reference>
<accession>A0A382ZMC7</accession>
<evidence type="ECO:0008006" key="3">
    <source>
        <dbReference type="Google" id="ProtNLM"/>
    </source>
</evidence>
<keyword evidence="1" id="KW-0812">Transmembrane</keyword>
<name>A0A382ZMC7_9ZZZZ</name>
<feature type="transmembrane region" description="Helical" evidence="1">
    <location>
        <begin position="116"/>
        <end position="136"/>
    </location>
</feature>
<protein>
    <recommendedName>
        <fullName evidence="3">Polysaccharide biosynthesis protein CapD-like domain-containing protein</fullName>
    </recommendedName>
</protein>
<dbReference type="PANTHER" id="PTHR43318">
    <property type="entry name" value="UDP-N-ACETYLGLUCOSAMINE 4,6-DEHYDRATASE"/>
    <property type="match status" value="1"/>
</dbReference>
<dbReference type="PANTHER" id="PTHR43318:SF1">
    <property type="entry name" value="POLYSACCHARIDE BIOSYNTHESIS PROTEIN EPSC-RELATED"/>
    <property type="match status" value="1"/>
</dbReference>
<keyword evidence="1" id="KW-1133">Transmembrane helix</keyword>
<feature type="transmembrane region" description="Helical" evidence="1">
    <location>
        <begin position="15"/>
        <end position="37"/>
    </location>
</feature>
<feature type="transmembrane region" description="Helical" evidence="1">
    <location>
        <begin position="83"/>
        <end position="104"/>
    </location>
</feature>
<evidence type="ECO:0000313" key="2">
    <source>
        <dbReference type="EMBL" id="SVD96225.1"/>
    </source>
</evidence>
<keyword evidence="1" id="KW-0472">Membrane</keyword>
<proteinExistence type="predicted"/>
<dbReference type="AlphaFoldDB" id="A0A382ZMC7"/>
<feature type="transmembrane region" description="Helical" evidence="1">
    <location>
        <begin position="49"/>
        <end position="71"/>
    </location>
</feature>
<gene>
    <name evidence="2" type="ORF">METZ01_LOCUS449079</name>
</gene>
<sequence length="181" mass="20235">MCRIFWLPMLINPKFAIIAHDITAIFCAWALVLLTRFNFEIPPAHFVDASASAAPIVVLIQGVVNGYFGLYRGLWRFASLPDLWNLFRSASLGTFVIAISLFVLNRLEYIPRSTVVLYPLFLIVLLGGPRLFYRILKDRSMAALRHGIGKKVLVVGGGTAGEAVIREMLRESDFRPLGLVD</sequence>